<dbReference type="InterPro" id="IPR002545">
    <property type="entry name" value="CheW-lke_dom"/>
</dbReference>
<sequence length="142" mass="16094">MSAQQQYIEVGIADERYAIPIQDVQEIIRMQPCLPIPNARRSILGVINLRGSIVPVVTPGSRFRAEDSELSRMVIVQLDSDVVAFVVDRVHRVTTYNQIHHYEEAKRTDEFITGIGLNEADNEWVNMLNVVTLLQEDAYAAQ</sequence>
<feature type="domain" description="CheW-like" evidence="1">
    <location>
        <begin position="4"/>
        <end position="139"/>
    </location>
</feature>
<dbReference type="InterPro" id="IPR036061">
    <property type="entry name" value="CheW-like_dom_sf"/>
</dbReference>
<evidence type="ECO:0000313" key="2">
    <source>
        <dbReference type="EMBL" id="PWW07117.1"/>
    </source>
</evidence>
<gene>
    <name evidence="2" type="ORF">DFQ01_1029</name>
</gene>
<protein>
    <submittedName>
        <fullName evidence="2">CheW protein</fullName>
    </submittedName>
</protein>
<dbReference type="PANTHER" id="PTHR22617">
    <property type="entry name" value="CHEMOTAXIS SENSOR HISTIDINE KINASE-RELATED"/>
    <property type="match status" value="1"/>
</dbReference>
<dbReference type="RefSeq" id="WP_110042400.1">
    <property type="nucleotide sequence ID" value="NZ_CP054612.1"/>
</dbReference>
<dbReference type="Gene3D" id="2.40.50.180">
    <property type="entry name" value="CheA-289, Domain 4"/>
    <property type="match status" value="1"/>
</dbReference>
<accession>A0A2V2YZA3</accession>
<evidence type="ECO:0000259" key="1">
    <source>
        <dbReference type="PROSITE" id="PS50851"/>
    </source>
</evidence>
<dbReference type="Pfam" id="PF01584">
    <property type="entry name" value="CheW"/>
    <property type="match status" value="1"/>
</dbReference>
<dbReference type="GO" id="GO:0007165">
    <property type="term" value="P:signal transduction"/>
    <property type="evidence" value="ECO:0007669"/>
    <property type="project" value="InterPro"/>
</dbReference>
<dbReference type="GO" id="GO:0005829">
    <property type="term" value="C:cytosol"/>
    <property type="evidence" value="ECO:0007669"/>
    <property type="project" value="TreeGrafter"/>
</dbReference>
<comment type="caution">
    <text evidence="2">The sequence shown here is derived from an EMBL/GenBank/DDBJ whole genome shotgun (WGS) entry which is preliminary data.</text>
</comment>
<dbReference type="Proteomes" id="UP000246635">
    <property type="component" value="Unassembled WGS sequence"/>
</dbReference>
<reference evidence="2 3" key="1">
    <citation type="submission" date="2018-05" db="EMBL/GenBank/DDBJ databases">
        <title>Genomic Encyclopedia of Type Strains, Phase III (KMG-III): the genomes of soil and plant-associated and newly described type strains.</title>
        <authorList>
            <person name="Whitman W."/>
        </authorList>
    </citation>
    <scope>NUCLEOTIDE SEQUENCE [LARGE SCALE GENOMIC DNA]</scope>
    <source>
        <strain evidence="2 3">CECT 5696</strain>
    </source>
</reference>
<dbReference type="OrthoDB" id="9794382at2"/>
<dbReference type="Gene3D" id="2.30.30.40">
    <property type="entry name" value="SH3 Domains"/>
    <property type="match status" value="1"/>
</dbReference>
<dbReference type="GO" id="GO:0006935">
    <property type="term" value="P:chemotaxis"/>
    <property type="evidence" value="ECO:0007669"/>
    <property type="project" value="InterPro"/>
</dbReference>
<dbReference type="SUPFAM" id="SSF50341">
    <property type="entry name" value="CheW-like"/>
    <property type="match status" value="1"/>
</dbReference>
<dbReference type="SMART" id="SM00260">
    <property type="entry name" value="CheW"/>
    <property type="match status" value="1"/>
</dbReference>
<dbReference type="EMBL" id="QGTQ01000002">
    <property type="protein sequence ID" value="PWW07117.1"/>
    <property type="molecule type" value="Genomic_DNA"/>
</dbReference>
<dbReference type="InterPro" id="IPR039315">
    <property type="entry name" value="CheW"/>
</dbReference>
<evidence type="ECO:0000313" key="3">
    <source>
        <dbReference type="Proteomes" id="UP000246635"/>
    </source>
</evidence>
<dbReference type="PANTHER" id="PTHR22617:SF23">
    <property type="entry name" value="CHEMOTAXIS PROTEIN CHEW"/>
    <property type="match status" value="1"/>
</dbReference>
<keyword evidence="3" id="KW-1185">Reference proteome</keyword>
<dbReference type="AlphaFoldDB" id="A0A2V2YZA3"/>
<name>A0A2V2YZA3_9BACL</name>
<proteinExistence type="predicted"/>
<dbReference type="PROSITE" id="PS50851">
    <property type="entry name" value="CHEW"/>
    <property type="match status" value="1"/>
</dbReference>
<organism evidence="2 3">
    <name type="scientific">Paenibacillus cellulosilyticus</name>
    <dbReference type="NCBI Taxonomy" id="375489"/>
    <lineage>
        <taxon>Bacteria</taxon>
        <taxon>Bacillati</taxon>
        <taxon>Bacillota</taxon>
        <taxon>Bacilli</taxon>
        <taxon>Bacillales</taxon>
        <taxon>Paenibacillaceae</taxon>
        <taxon>Paenibacillus</taxon>
    </lineage>
</organism>